<reference evidence="2 3" key="1">
    <citation type="submission" date="2021-06" db="EMBL/GenBank/DDBJ databases">
        <title>Genome sequence of Babesia caballi.</title>
        <authorList>
            <person name="Yamagishi J."/>
            <person name="Kidaka T."/>
            <person name="Ochi A."/>
        </authorList>
    </citation>
    <scope>NUCLEOTIDE SEQUENCE [LARGE SCALE GENOMIC DNA]</scope>
    <source>
        <strain evidence="2">USDA-D6B2</strain>
    </source>
</reference>
<evidence type="ECO:0000256" key="1">
    <source>
        <dbReference type="SAM" id="MobiDB-lite"/>
    </source>
</evidence>
<keyword evidence="3" id="KW-1185">Reference proteome</keyword>
<gene>
    <name evidence="2" type="ORF">BcabD6B2_03540</name>
</gene>
<comment type="caution">
    <text evidence="2">The sequence shown here is derived from an EMBL/GenBank/DDBJ whole genome shotgun (WGS) entry which is preliminary data.</text>
</comment>
<name>A0AAV4LM66_BABCB</name>
<organism evidence="2 3">
    <name type="scientific">Babesia caballi</name>
    <dbReference type="NCBI Taxonomy" id="5871"/>
    <lineage>
        <taxon>Eukaryota</taxon>
        <taxon>Sar</taxon>
        <taxon>Alveolata</taxon>
        <taxon>Apicomplexa</taxon>
        <taxon>Aconoidasida</taxon>
        <taxon>Piroplasmida</taxon>
        <taxon>Babesiidae</taxon>
        <taxon>Babesia</taxon>
    </lineage>
</organism>
<sequence length="363" mass="39462">MTAVTDTRNPPKTLKAALDLLADLYKLDIADQVSEAVVARVNTAINRRGGNQWSEEPCNGSGGITNYMCSWLVNPNGIPSSKSSTDAILPGGYRKHELSRKYGEILFEFLLEFVDGEDDATCFSILLVNLIFAGELTNSSTCTACVLVSAFCRAIGKGVFSTHTSEARYSGLSNICANVLYHLKYIAPGEAEISTANLLALCEGTVGYYTRNIKSDDFDVCVSWLKNSLPTVISNLRRMNTTCKKWTEFEYDRGTYAGPFSYGFMLGKAWDSGRYEGQKKLSDVLNKLAGTATSHGILWSLLKCINPDAEPIVDNEQPQQVTLAAEAKKAEAVSETLPGTLSTSQSTPKTRSDVSVASTTAQF</sequence>
<protein>
    <submittedName>
        <fullName evidence="2">Secreted antigen 1</fullName>
    </submittedName>
</protein>
<dbReference type="AlphaFoldDB" id="A0AAV4LM66"/>
<dbReference type="RefSeq" id="XP_067712990.1">
    <property type="nucleotide sequence ID" value="XM_067856889.1"/>
</dbReference>
<proteinExistence type="predicted"/>
<evidence type="ECO:0000313" key="3">
    <source>
        <dbReference type="Proteomes" id="UP001497744"/>
    </source>
</evidence>
<dbReference type="EMBL" id="BPLF01000001">
    <property type="protein sequence ID" value="GIX60919.1"/>
    <property type="molecule type" value="Genomic_DNA"/>
</dbReference>
<accession>A0AAV4LM66</accession>
<feature type="region of interest" description="Disordered" evidence="1">
    <location>
        <begin position="331"/>
        <end position="363"/>
    </location>
</feature>
<dbReference type="GeneID" id="94192402"/>
<dbReference type="Proteomes" id="UP001497744">
    <property type="component" value="Unassembled WGS sequence"/>
</dbReference>
<feature type="compositionally biased region" description="Polar residues" evidence="1">
    <location>
        <begin position="337"/>
        <end position="363"/>
    </location>
</feature>
<evidence type="ECO:0000313" key="2">
    <source>
        <dbReference type="EMBL" id="GIX60919.1"/>
    </source>
</evidence>